<proteinExistence type="predicted"/>
<accession>A0ABU2CTE7</accession>
<protein>
    <recommendedName>
        <fullName evidence="3">RiboL-PSP-HEPN domain-containing protein</fullName>
    </recommendedName>
</protein>
<gene>
    <name evidence="1" type="ORF">J2S48_004112</name>
</gene>
<sequence>MSSDALEKWRGARASRLDNLAAAHRAVAGDGAGRRWLTVEVNHALIVRLASEFQGYCRELHDQAIDAFLASTFDAGHAAAPIVRRLLTGGRKLDSGNASWANVNNDFARLGMSIKTELSSRYPKRSGPWTKKLERLNDARNAIAHDNAAQLAASHAEQPLTLATFRAWRSGLDQMASGIDEVVAAYLKDLNGEEPW</sequence>
<evidence type="ECO:0008006" key="3">
    <source>
        <dbReference type="Google" id="ProtNLM"/>
    </source>
</evidence>
<evidence type="ECO:0000313" key="1">
    <source>
        <dbReference type="EMBL" id="MDR7384597.1"/>
    </source>
</evidence>
<keyword evidence="2" id="KW-1185">Reference proteome</keyword>
<organism evidence="1 2">
    <name type="scientific">Promicromonospora iranensis</name>
    <dbReference type="NCBI Taxonomy" id="1105144"/>
    <lineage>
        <taxon>Bacteria</taxon>
        <taxon>Bacillati</taxon>
        <taxon>Actinomycetota</taxon>
        <taxon>Actinomycetes</taxon>
        <taxon>Micrococcales</taxon>
        <taxon>Promicromonosporaceae</taxon>
        <taxon>Promicromonospora</taxon>
    </lineage>
</organism>
<comment type="caution">
    <text evidence="1">The sequence shown here is derived from an EMBL/GenBank/DDBJ whole genome shotgun (WGS) entry which is preliminary data.</text>
</comment>
<dbReference type="Proteomes" id="UP001183585">
    <property type="component" value="Unassembled WGS sequence"/>
</dbReference>
<reference evidence="1 2" key="1">
    <citation type="submission" date="2023-07" db="EMBL/GenBank/DDBJ databases">
        <title>Sequencing the genomes of 1000 actinobacteria strains.</title>
        <authorList>
            <person name="Klenk H.-P."/>
        </authorList>
    </citation>
    <scope>NUCLEOTIDE SEQUENCE [LARGE SCALE GENOMIC DNA]</scope>
    <source>
        <strain evidence="1 2">DSM 45554</strain>
    </source>
</reference>
<dbReference type="EMBL" id="JAVDYE010000001">
    <property type="protein sequence ID" value="MDR7384597.1"/>
    <property type="molecule type" value="Genomic_DNA"/>
</dbReference>
<name>A0ABU2CTE7_9MICO</name>
<dbReference type="RefSeq" id="WP_274992970.1">
    <property type="nucleotide sequence ID" value="NZ_JAJQQP010000003.1"/>
</dbReference>
<evidence type="ECO:0000313" key="2">
    <source>
        <dbReference type="Proteomes" id="UP001183585"/>
    </source>
</evidence>